<dbReference type="InterPro" id="IPR008538">
    <property type="entry name" value="Uma2"/>
</dbReference>
<dbReference type="InterPro" id="IPR012296">
    <property type="entry name" value="Nuclease_put_TT1808"/>
</dbReference>
<protein>
    <submittedName>
        <fullName evidence="2">Uma2 family endonuclease</fullName>
    </submittedName>
</protein>
<reference evidence="2 3" key="1">
    <citation type="submission" date="2023-01" db="EMBL/GenBank/DDBJ databases">
        <title>Novel diversity within Roseofilum (Cyanobacteria; Desertifilaceae) from marine benthic mats with descriptions of four novel species.</title>
        <authorList>
            <person name="Wang Y."/>
            <person name="Berthold D.E."/>
            <person name="Hu J."/>
            <person name="Lefler F.W."/>
            <person name="Laughinghouse H.D. IV."/>
        </authorList>
    </citation>
    <scope>NUCLEOTIDE SEQUENCE [LARGE SCALE GENOMIC DNA]</scope>
    <source>
        <strain evidence="2 3">BLCC-M91</strain>
    </source>
</reference>
<dbReference type="EMBL" id="JAQPOK010000109">
    <property type="protein sequence ID" value="MDJ1180124.1"/>
    <property type="molecule type" value="Genomic_DNA"/>
</dbReference>
<proteinExistence type="predicted"/>
<dbReference type="InterPro" id="IPR011335">
    <property type="entry name" value="Restrct_endonuc-II-like"/>
</dbReference>
<comment type="caution">
    <text evidence="2">The sequence shown here is derived from an EMBL/GenBank/DDBJ whole genome shotgun (WGS) entry which is preliminary data.</text>
</comment>
<evidence type="ECO:0000313" key="3">
    <source>
        <dbReference type="Proteomes" id="UP001231370"/>
    </source>
</evidence>
<dbReference type="Pfam" id="PF05685">
    <property type="entry name" value="Uma2"/>
    <property type="match status" value="1"/>
</dbReference>
<organism evidence="2 3">
    <name type="scientific">Roseofilum halophilum BLCC-M91</name>
    <dbReference type="NCBI Taxonomy" id="3022259"/>
    <lineage>
        <taxon>Bacteria</taxon>
        <taxon>Bacillati</taxon>
        <taxon>Cyanobacteriota</taxon>
        <taxon>Cyanophyceae</taxon>
        <taxon>Desertifilales</taxon>
        <taxon>Desertifilaceae</taxon>
        <taxon>Roseofilum</taxon>
        <taxon>Roseofilum halophilum</taxon>
    </lineage>
</organism>
<name>A0ABT7BNK0_9CYAN</name>
<dbReference type="PANTHER" id="PTHR34107">
    <property type="entry name" value="SLL0198 PROTEIN-RELATED"/>
    <property type="match status" value="1"/>
</dbReference>
<dbReference type="SUPFAM" id="SSF52980">
    <property type="entry name" value="Restriction endonuclease-like"/>
    <property type="match status" value="1"/>
</dbReference>
<evidence type="ECO:0000259" key="1">
    <source>
        <dbReference type="Pfam" id="PF05685"/>
    </source>
</evidence>
<dbReference type="Proteomes" id="UP001231370">
    <property type="component" value="Unassembled WGS sequence"/>
</dbReference>
<sequence length="195" mass="22074">MTESIVTSNPEPQLRWTSADLDLLPDNSNRYEIIDGELFVTRAPHNKHQDTCGNLYYELKSWSKRTGLGYAVMGAGVLFSEGNDVIPDVIWMQKETYTSLIDESGHFGGAPELAIEVLSAGSENERRDRQVKLKLYSSRGVLEYWIADWRAKQIEVYRRNQGVLKLELTLLIDDVLTSPLLPEFACSLSEIFTGE</sequence>
<dbReference type="CDD" id="cd06260">
    <property type="entry name" value="DUF820-like"/>
    <property type="match status" value="1"/>
</dbReference>
<dbReference type="RefSeq" id="WP_283763426.1">
    <property type="nucleotide sequence ID" value="NZ_JAQPOK010000109.1"/>
</dbReference>
<dbReference type="Gene3D" id="3.90.1570.10">
    <property type="entry name" value="tt1808, chain A"/>
    <property type="match status" value="1"/>
</dbReference>
<keyword evidence="3" id="KW-1185">Reference proteome</keyword>
<evidence type="ECO:0000313" key="2">
    <source>
        <dbReference type="EMBL" id="MDJ1180124.1"/>
    </source>
</evidence>
<keyword evidence="2" id="KW-0540">Nuclease</keyword>
<feature type="domain" description="Putative restriction endonuclease" evidence="1">
    <location>
        <begin position="21"/>
        <end position="188"/>
    </location>
</feature>
<keyword evidence="2" id="KW-0255">Endonuclease</keyword>
<accession>A0ABT7BNK0</accession>
<dbReference type="PANTHER" id="PTHR34107:SF4">
    <property type="entry name" value="SLL1222 PROTEIN"/>
    <property type="match status" value="1"/>
</dbReference>
<dbReference type="GO" id="GO:0004519">
    <property type="term" value="F:endonuclease activity"/>
    <property type="evidence" value="ECO:0007669"/>
    <property type="project" value="UniProtKB-KW"/>
</dbReference>
<keyword evidence="2" id="KW-0378">Hydrolase</keyword>
<gene>
    <name evidence="2" type="ORF">PJF56_14760</name>
</gene>